<name>A0A7Y9I4K5_9ACTN</name>
<dbReference type="PANTHER" id="PTHR43214">
    <property type="entry name" value="TWO-COMPONENT RESPONSE REGULATOR"/>
    <property type="match status" value="1"/>
</dbReference>
<dbReference type="AlphaFoldDB" id="A0A7Y9I4K5"/>
<keyword evidence="2" id="KW-0597">Phosphoprotein</keyword>
<dbReference type="CDD" id="cd06170">
    <property type="entry name" value="LuxR_C_like"/>
    <property type="match status" value="1"/>
</dbReference>
<feature type="domain" description="HTH luxR-type" evidence="3">
    <location>
        <begin position="134"/>
        <end position="199"/>
    </location>
</feature>
<dbReference type="InterPro" id="IPR001789">
    <property type="entry name" value="Sig_transdc_resp-reg_receiver"/>
</dbReference>
<keyword evidence="1" id="KW-0238">DNA-binding</keyword>
<gene>
    <name evidence="5" type="ORF">BKA15_001491</name>
</gene>
<dbReference type="InterPro" id="IPR016032">
    <property type="entry name" value="Sig_transdc_resp-reg_C-effctor"/>
</dbReference>
<dbReference type="GO" id="GO:0000160">
    <property type="term" value="P:phosphorelay signal transduction system"/>
    <property type="evidence" value="ECO:0007669"/>
    <property type="project" value="InterPro"/>
</dbReference>
<proteinExistence type="predicted"/>
<dbReference type="PRINTS" id="PR00038">
    <property type="entry name" value="HTHLUXR"/>
</dbReference>
<feature type="modified residue" description="4-aspartylphosphate" evidence="2">
    <location>
        <position position="54"/>
    </location>
</feature>
<dbReference type="SMART" id="SM00448">
    <property type="entry name" value="REC"/>
    <property type="match status" value="1"/>
</dbReference>
<dbReference type="Pfam" id="PF00196">
    <property type="entry name" value="GerE"/>
    <property type="match status" value="1"/>
</dbReference>
<protein>
    <submittedName>
        <fullName evidence="5">Two-component system response regulator DesR</fullName>
    </submittedName>
</protein>
<evidence type="ECO:0000313" key="5">
    <source>
        <dbReference type="EMBL" id="NYE70162.1"/>
    </source>
</evidence>
<accession>A0A7Y9I4K5</accession>
<dbReference type="GO" id="GO:0003677">
    <property type="term" value="F:DNA binding"/>
    <property type="evidence" value="ECO:0007669"/>
    <property type="project" value="UniProtKB-KW"/>
</dbReference>
<evidence type="ECO:0000256" key="1">
    <source>
        <dbReference type="ARBA" id="ARBA00023125"/>
    </source>
</evidence>
<sequence length="201" mass="21160">MIKLLLADDEALIRDAVATLLDFEPDLSVVAVASDGRQAVQAALDHRPDVAVVDLDMPKLDGMAVSTELGRALPSCRVIILTGRGRPAHLRRALRAGASGFVTKGTPAGALAQAIRRVHEGARYVDPELAAELLISPDCPLTERELEVLAALAEGGTPAAIARRVGLSAGTVRNYAAAIMTKLEVSDRAAAIQVAQHHGWI</sequence>
<dbReference type="SUPFAM" id="SSF52172">
    <property type="entry name" value="CheY-like"/>
    <property type="match status" value="1"/>
</dbReference>
<dbReference type="InterPro" id="IPR000792">
    <property type="entry name" value="Tscrpt_reg_LuxR_C"/>
</dbReference>
<evidence type="ECO:0000256" key="2">
    <source>
        <dbReference type="PROSITE-ProRule" id="PRU00169"/>
    </source>
</evidence>
<dbReference type="Gene3D" id="3.40.50.2300">
    <property type="match status" value="1"/>
</dbReference>
<dbReference type="PANTHER" id="PTHR43214:SF42">
    <property type="entry name" value="TRANSCRIPTIONAL REGULATORY PROTEIN DESR"/>
    <property type="match status" value="1"/>
</dbReference>
<dbReference type="SMART" id="SM00421">
    <property type="entry name" value="HTH_LUXR"/>
    <property type="match status" value="1"/>
</dbReference>
<dbReference type="InterPro" id="IPR011006">
    <property type="entry name" value="CheY-like_superfamily"/>
</dbReference>
<dbReference type="EMBL" id="JACCBU010000001">
    <property type="protein sequence ID" value="NYE70162.1"/>
    <property type="molecule type" value="Genomic_DNA"/>
</dbReference>
<evidence type="ECO:0000259" key="4">
    <source>
        <dbReference type="PROSITE" id="PS50110"/>
    </source>
</evidence>
<organism evidence="5 6">
    <name type="scientific">Microlunatus parietis</name>
    <dbReference type="NCBI Taxonomy" id="682979"/>
    <lineage>
        <taxon>Bacteria</taxon>
        <taxon>Bacillati</taxon>
        <taxon>Actinomycetota</taxon>
        <taxon>Actinomycetes</taxon>
        <taxon>Propionibacteriales</taxon>
        <taxon>Propionibacteriaceae</taxon>
        <taxon>Microlunatus</taxon>
    </lineage>
</organism>
<dbReference type="GO" id="GO:0006355">
    <property type="term" value="P:regulation of DNA-templated transcription"/>
    <property type="evidence" value="ECO:0007669"/>
    <property type="project" value="InterPro"/>
</dbReference>
<dbReference type="RefSeq" id="WP_179749425.1">
    <property type="nucleotide sequence ID" value="NZ_JACCBU010000001.1"/>
</dbReference>
<dbReference type="Proteomes" id="UP000569914">
    <property type="component" value="Unassembled WGS sequence"/>
</dbReference>
<dbReference type="InterPro" id="IPR039420">
    <property type="entry name" value="WalR-like"/>
</dbReference>
<reference evidence="5 6" key="1">
    <citation type="submission" date="2020-07" db="EMBL/GenBank/DDBJ databases">
        <title>Sequencing the genomes of 1000 actinobacteria strains.</title>
        <authorList>
            <person name="Klenk H.-P."/>
        </authorList>
    </citation>
    <scope>NUCLEOTIDE SEQUENCE [LARGE SCALE GENOMIC DNA]</scope>
    <source>
        <strain evidence="5 6">DSM 22083</strain>
    </source>
</reference>
<feature type="domain" description="Response regulatory" evidence="4">
    <location>
        <begin position="3"/>
        <end position="119"/>
    </location>
</feature>
<comment type="caution">
    <text evidence="5">The sequence shown here is derived from an EMBL/GenBank/DDBJ whole genome shotgun (WGS) entry which is preliminary data.</text>
</comment>
<dbReference type="PROSITE" id="PS50043">
    <property type="entry name" value="HTH_LUXR_2"/>
    <property type="match status" value="1"/>
</dbReference>
<keyword evidence="6" id="KW-1185">Reference proteome</keyword>
<evidence type="ECO:0000313" key="6">
    <source>
        <dbReference type="Proteomes" id="UP000569914"/>
    </source>
</evidence>
<evidence type="ECO:0000259" key="3">
    <source>
        <dbReference type="PROSITE" id="PS50043"/>
    </source>
</evidence>
<dbReference type="PROSITE" id="PS50110">
    <property type="entry name" value="RESPONSE_REGULATORY"/>
    <property type="match status" value="1"/>
</dbReference>
<dbReference type="SUPFAM" id="SSF46894">
    <property type="entry name" value="C-terminal effector domain of the bipartite response regulators"/>
    <property type="match status" value="1"/>
</dbReference>
<dbReference type="Pfam" id="PF00072">
    <property type="entry name" value="Response_reg"/>
    <property type="match status" value="1"/>
</dbReference>